<reference evidence="1" key="1">
    <citation type="journal article" date="2022" name="bioRxiv">
        <title>Genomics of Preaxostyla Flagellates Illuminates Evolutionary Transitions and the Path Towards Mitochondrial Loss.</title>
        <authorList>
            <person name="Novak L.V.F."/>
            <person name="Treitli S.C."/>
            <person name="Pyrih J."/>
            <person name="Halakuc P."/>
            <person name="Pipaliya S.V."/>
            <person name="Vacek V."/>
            <person name="Brzon O."/>
            <person name="Soukal P."/>
            <person name="Eme L."/>
            <person name="Dacks J.B."/>
            <person name="Karnkowska A."/>
            <person name="Elias M."/>
            <person name="Hampl V."/>
        </authorList>
    </citation>
    <scope>NUCLEOTIDE SEQUENCE</scope>
    <source>
        <strain evidence="1">RCP-MX</strain>
    </source>
</reference>
<dbReference type="Proteomes" id="UP001141327">
    <property type="component" value="Unassembled WGS sequence"/>
</dbReference>
<sequence>MLTTNVPFVLGRPVEGRLLLRGAVGVLALRGETLGAFTRLGVVPPLVQILTARPPPPSPLAEVLFSTIMAFATRPGRPSPGQAPCRNPNPLMNMLSVIIMASLSQDSPPTEAPAFDRLPGGGDLLFTPWALR</sequence>
<dbReference type="EMBL" id="JAPMOS010000048">
    <property type="protein sequence ID" value="KAJ4457362.1"/>
    <property type="molecule type" value="Genomic_DNA"/>
</dbReference>
<evidence type="ECO:0000313" key="1">
    <source>
        <dbReference type="EMBL" id="KAJ4457362.1"/>
    </source>
</evidence>
<gene>
    <name evidence="1" type="ORF">PAPYR_7173</name>
</gene>
<name>A0ABQ8UDK4_9EUKA</name>
<evidence type="ECO:0000313" key="2">
    <source>
        <dbReference type="Proteomes" id="UP001141327"/>
    </source>
</evidence>
<comment type="caution">
    <text evidence="1">The sequence shown here is derived from an EMBL/GenBank/DDBJ whole genome shotgun (WGS) entry which is preliminary data.</text>
</comment>
<organism evidence="1 2">
    <name type="scientific">Paratrimastix pyriformis</name>
    <dbReference type="NCBI Taxonomy" id="342808"/>
    <lineage>
        <taxon>Eukaryota</taxon>
        <taxon>Metamonada</taxon>
        <taxon>Preaxostyla</taxon>
        <taxon>Paratrimastigidae</taxon>
        <taxon>Paratrimastix</taxon>
    </lineage>
</organism>
<accession>A0ABQ8UDK4</accession>
<protein>
    <submittedName>
        <fullName evidence="1">Uncharacterized protein</fullName>
    </submittedName>
</protein>
<keyword evidence="2" id="KW-1185">Reference proteome</keyword>
<proteinExistence type="predicted"/>